<keyword evidence="1 7" id="KW-0479">Metal-binding</keyword>
<protein>
    <recommendedName>
        <fullName evidence="13">Zinc finger CCCH domain-containing protein 53-like</fullName>
    </recommendedName>
</protein>
<dbReference type="GO" id="GO:0003677">
    <property type="term" value="F:DNA binding"/>
    <property type="evidence" value="ECO:0007669"/>
    <property type="project" value="UniProtKB-KW"/>
</dbReference>
<dbReference type="AlphaFoldDB" id="A0AAV7H7E2"/>
<evidence type="ECO:0000256" key="2">
    <source>
        <dbReference type="ARBA" id="ARBA00022771"/>
    </source>
</evidence>
<dbReference type="InterPro" id="IPR000571">
    <property type="entry name" value="Znf_CCCH"/>
</dbReference>
<dbReference type="SUPFAM" id="SSF90229">
    <property type="entry name" value="CCCH zinc finger"/>
    <property type="match status" value="1"/>
</dbReference>
<evidence type="ECO:0000313" key="11">
    <source>
        <dbReference type="EMBL" id="KAH0464907.1"/>
    </source>
</evidence>
<dbReference type="Proteomes" id="UP000775213">
    <property type="component" value="Unassembled WGS sequence"/>
</dbReference>
<proteinExistence type="predicted"/>
<feature type="zinc finger region" description="C3H1-type" evidence="7">
    <location>
        <begin position="180"/>
        <end position="207"/>
    </location>
</feature>
<name>A0AAV7H7E2_DENCH</name>
<dbReference type="SUPFAM" id="SSF54928">
    <property type="entry name" value="RNA-binding domain, RBD"/>
    <property type="match status" value="1"/>
</dbReference>
<gene>
    <name evidence="11" type="ORF">IEQ34_005010</name>
</gene>
<dbReference type="Gene3D" id="3.30.70.330">
    <property type="match status" value="1"/>
</dbReference>
<dbReference type="PROSITE" id="PS50103">
    <property type="entry name" value="ZF_C3H1"/>
    <property type="match status" value="1"/>
</dbReference>
<dbReference type="SMART" id="SM00360">
    <property type="entry name" value="RRM"/>
    <property type="match status" value="1"/>
</dbReference>
<organism evidence="11 12">
    <name type="scientific">Dendrobium chrysotoxum</name>
    <name type="common">Orchid</name>
    <dbReference type="NCBI Taxonomy" id="161865"/>
    <lineage>
        <taxon>Eukaryota</taxon>
        <taxon>Viridiplantae</taxon>
        <taxon>Streptophyta</taxon>
        <taxon>Embryophyta</taxon>
        <taxon>Tracheophyta</taxon>
        <taxon>Spermatophyta</taxon>
        <taxon>Magnoliopsida</taxon>
        <taxon>Liliopsida</taxon>
        <taxon>Asparagales</taxon>
        <taxon>Orchidaceae</taxon>
        <taxon>Epidendroideae</taxon>
        <taxon>Malaxideae</taxon>
        <taxon>Dendrobiinae</taxon>
        <taxon>Dendrobium</taxon>
    </lineage>
</organism>
<dbReference type="InterPro" id="IPR012677">
    <property type="entry name" value="Nucleotide-bd_a/b_plait_sf"/>
</dbReference>
<dbReference type="PROSITE" id="PS50102">
    <property type="entry name" value="RRM"/>
    <property type="match status" value="1"/>
</dbReference>
<feature type="domain" description="C3H1-type" evidence="10">
    <location>
        <begin position="180"/>
        <end position="207"/>
    </location>
</feature>
<dbReference type="InterPro" id="IPR035979">
    <property type="entry name" value="RBD_domain_sf"/>
</dbReference>
<evidence type="ECO:0000256" key="8">
    <source>
        <dbReference type="SAM" id="MobiDB-lite"/>
    </source>
</evidence>
<dbReference type="Pfam" id="PF00642">
    <property type="entry name" value="zf-CCCH"/>
    <property type="match status" value="1"/>
</dbReference>
<keyword evidence="4 6" id="KW-0694">RNA-binding</keyword>
<dbReference type="PANTHER" id="PTHR24009:SF3">
    <property type="entry name" value="RNA-BINDING (RRM_RBD_RNP MOTIFS) FAMILY PROTEIN-RELATED"/>
    <property type="match status" value="1"/>
</dbReference>
<sequence>MDAYEATRIVFSRIQSLDPENAAKIMGLLLIQDHGEQDMIRLAFGSETLLHSVVFKVRKDLGLLPSSSPATPSGGGAAAGVFSRQNSARFLPVSPPEELIDELQLQDQLSFLGEGGNAQMRAKSGEVFYPDIPGDCRSPGASGEGLLHSNSIGWGLNGTNHRRSCGSIGDFSPGSDLSGGFGWRPCLYFARGFCKNGNACRFLHDDAAVEQELLLRSKSSKLMASAAPFPYSPTASFPASPSSASTKYANFLFQHQNDGQRTAPAALMLTGGDEVHKFMGRSRPDFAGISNPGSRQIYLTFPADSTFREEDVSNYFSMYGPVQDVRIPYQQKRMFGFVTFVHPETVKLILAKGNPHFVCDARVLVKPYKEKGKVPDKKQQQTDRLDFSSFWTSTGLDSPLDIGGRMFYNIGNGSAAAQDASLMRRRLEEQQQAELLQQAIELQSRRFQLLDLKTRSFSTAVSATTANAQIASSTAALAEMASSCNGISSPVVSQDDGRSSGTGCSSEMQQQQPVNNNAGNKVESAEEPSPKDNMDFPVCKDHNLPDSPFASPTKASSFSTDLSFSATSGGGGSNHLIGTSLLPPSSPLSSCFFQMPARSAYFKSYQFFCISRLQ</sequence>
<dbReference type="Gene3D" id="1.20.120.1350">
    <property type="entry name" value="Pneumovirus matrix protein 2 (M2), zinc-binding domain"/>
    <property type="match status" value="1"/>
</dbReference>
<evidence type="ECO:0000259" key="9">
    <source>
        <dbReference type="PROSITE" id="PS50102"/>
    </source>
</evidence>
<dbReference type="FunFam" id="3.30.70.330:FF:000678">
    <property type="entry name" value="zinc finger CCCH domain-containing protein 53-like isoform X2"/>
    <property type="match status" value="1"/>
</dbReference>
<dbReference type="CDD" id="cd12458">
    <property type="entry name" value="RRM_AtC3H46_like"/>
    <property type="match status" value="1"/>
</dbReference>
<keyword evidence="12" id="KW-1185">Reference proteome</keyword>
<feature type="domain" description="RRM" evidence="9">
    <location>
        <begin position="295"/>
        <end position="371"/>
    </location>
</feature>
<dbReference type="InterPro" id="IPR034365">
    <property type="entry name" value="AtC3H46-like_RRM"/>
</dbReference>
<accession>A0AAV7H7E2</accession>
<dbReference type="Pfam" id="PF00076">
    <property type="entry name" value="RRM_1"/>
    <property type="match status" value="1"/>
</dbReference>
<feature type="compositionally biased region" description="Polar residues" evidence="8">
    <location>
        <begin position="499"/>
        <end position="519"/>
    </location>
</feature>
<keyword evidence="3 7" id="KW-0862">Zinc</keyword>
<evidence type="ECO:0000256" key="7">
    <source>
        <dbReference type="PROSITE-ProRule" id="PRU00723"/>
    </source>
</evidence>
<comment type="caution">
    <text evidence="11">The sequence shown here is derived from an EMBL/GenBank/DDBJ whole genome shotgun (WGS) entry which is preliminary data.</text>
</comment>
<evidence type="ECO:0000259" key="10">
    <source>
        <dbReference type="PROSITE" id="PS50103"/>
    </source>
</evidence>
<evidence type="ECO:0000256" key="4">
    <source>
        <dbReference type="ARBA" id="ARBA00022884"/>
    </source>
</evidence>
<dbReference type="SMART" id="SM00356">
    <property type="entry name" value="ZnF_C3H1"/>
    <property type="match status" value="1"/>
</dbReference>
<keyword evidence="2 7" id="KW-0863">Zinc-finger</keyword>
<evidence type="ECO:0000256" key="3">
    <source>
        <dbReference type="ARBA" id="ARBA00022833"/>
    </source>
</evidence>
<dbReference type="EMBL" id="JAGFBR010000006">
    <property type="protein sequence ID" value="KAH0464907.1"/>
    <property type="molecule type" value="Genomic_DNA"/>
</dbReference>
<dbReference type="GO" id="GO:0003723">
    <property type="term" value="F:RNA binding"/>
    <property type="evidence" value="ECO:0007669"/>
    <property type="project" value="UniProtKB-UniRule"/>
</dbReference>
<dbReference type="Pfam" id="PF23182">
    <property type="entry name" value="PABC_AtC3H46"/>
    <property type="match status" value="1"/>
</dbReference>
<keyword evidence="5" id="KW-0238">DNA-binding</keyword>
<reference evidence="11 12" key="1">
    <citation type="journal article" date="2021" name="Hortic Res">
        <title>Chromosome-scale assembly of the Dendrobium chrysotoxum genome enhances the understanding of orchid evolution.</title>
        <authorList>
            <person name="Zhang Y."/>
            <person name="Zhang G.Q."/>
            <person name="Zhang D."/>
            <person name="Liu X.D."/>
            <person name="Xu X.Y."/>
            <person name="Sun W.H."/>
            <person name="Yu X."/>
            <person name="Zhu X."/>
            <person name="Wang Z.W."/>
            <person name="Zhao X."/>
            <person name="Zhong W.Y."/>
            <person name="Chen H."/>
            <person name="Yin W.L."/>
            <person name="Huang T."/>
            <person name="Niu S.C."/>
            <person name="Liu Z.J."/>
        </authorList>
    </citation>
    <scope>NUCLEOTIDE SEQUENCE [LARGE SCALE GENOMIC DNA]</scope>
    <source>
        <strain evidence="11">Lindl</strain>
    </source>
</reference>
<dbReference type="GO" id="GO:0008270">
    <property type="term" value="F:zinc ion binding"/>
    <property type="evidence" value="ECO:0007669"/>
    <property type="project" value="UniProtKB-KW"/>
</dbReference>
<evidence type="ECO:0008006" key="13">
    <source>
        <dbReference type="Google" id="ProtNLM"/>
    </source>
</evidence>
<evidence type="ECO:0000256" key="6">
    <source>
        <dbReference type="PROSITE-ProRule" id="PRU00176"/>
    </source>
</evidence>
<evidence type="ECO:0000256" key="5">
    <source>
        <dbReference type="ARBA" id="ARBA00023125"/>
    </source>
</evidence>
<dbReference type="InterPro" id="IPR036855">
    <property type="entry name" value="Znf_CCCH_sf"/>
</dbReference>
<feature type="region of interest" description="Disordered" evidence="8">
    <location>
        <begin position="488"/>
        <end position="532"/>
    </location>
</feature>
<evidence type="ECO:0000313" key="12">
    <source>
        <dbReference type="Proteomes" id="UP000775213"/>
    </source>
</evidence>
<dbReference type="InterPro" id="IPR056276">
    <property type="entry name" value="AtC3H46-like_PABC-like"/>
</dbReference>
<dbReference type="PANTHER" id="PTHR24009">
    <property type="entry name" value="RNA-BINDING (RRM/RBD/RNP MOTIFS)"/>
    <property type="match status" value="1"/>
</dbReference>
<evidence type="ECO:0000256" key="1">
    <source>
        <dbReference type="ARBA" id="ARBA00022723"/>
    </source>
</evidence>
<dbReference type="InterPro" id="IPR000504">
    <property type="entry name" value="RRM_dom"/>
</dbReference>